<dbReference type="RefSeq" id="XP_056052014.1">
    <property type="nucleotide sequence ID" value="XM_056200133.1"/>
</dbReference>
<comment type="caution">
    <text evidence="3">The sequence shown here is derived from an EMBL/GenBank/DDBJ whole genome shotgun (WGS) entry which is preliminary data.</text>
</comment>
<keyword evidence="1" id="KW-0175">Coiled coil</keyword>
<protein>
    <submittedName>
        <fullName evidence="3">Uncharacterized protein</fullName>
    </submittedName>
</protein>
<name>A0A9W8QAR9_AKAMU</name>
<sequence>MTTALNINWVVDELQDRFNTHGTILVRQALDSILQLQRDLEAANLNLATARSETDQLRTEMDKLQLELYRIHTGDIRVDRARPHSPRARGGLSASRARSHSRERSRSRRRSTPPDSTHVHWAEPVAVGASEAGLSANSAAATAGVRDRPSQSYHLSAQHLRDERRKREFLEERDRLSARFDLHSRPDPRSTHLPSFPWSGTGAPPPSSPAGHPATPVSHPQPIPVVSPYDIPPPGDPLSMAAGMFRPRRSPMSSHARDFIMRGGRDGPLFGHFR</sequence>
<feature type="coiled-coil region" evidence="1">
    <location>
        <begin position="26"/>
        <end position="67"/>
    </location>
</feature>
<feature type="compositionally biased region" description="Basic and acidic residues" evidence="2">
    <location>
        <begin position="180"/>
        <end position="190"/>
    </location>
</feature>
<feature type="compositionally biased region" description="Pro residues" evidence="2">
    <location>
        <begin position="219"/>
        <end position="236"/>
    </location>
</feature>
<dbReference type="Proteomes" id="UP001144673">
    <property type="component" value="Chromosome 4"/>
</dbReference>
<dbReference type="EMBL" id="JAJHUN010000009">
    <property type="protein sequence ID" value="KAJ4150300.1"/>
    <property type="molecule type" value="Genomic_DNA"/>
</dbReference>
<gene>
    <name evidence="3" type="ORF">LMH87_011054</name>
</gene>
<evidence type="ECO:0000256" key="2">
    <source>
        <dbReference type="SAM" id="MobiDB-lite"/>
    </source>
</evidence>
<feature type="region of interest" description="Disordered" evidence="2">
    <location>
        <begin position="180"/>
        <end position="251"/>
    </location>
</feature>
<organism evidence="3 4">
    <name type="scientific">Akanthomyces muscarius</name>
    <name type="common">Entomopathogenic fungus</name>
    <name type="synonym">Lecanicillium muscarium</name>
    <dbReference type="NCBI Taxonomy" id="2231603"/>
    <lineage>
        <taxon>Eukaryota</taxon>
        <taxon>Fungi</taxon>
        <taxon>Dikarya</taxon>
        <taxon>Ascomycota</taxon>
        <taxon>Pezizomycotina</taxon>
        <taxon>Sordariomycetes</taxon>
        <taxon>Hypocreomycetidae</taxon>
        <taxon>Hypocreales</taxon>
        <taxon>Cordycipitaceae</taxon>
        <taxon>Akanthomyces</taxon>
    </lineage>
</organism>
<accession>A0A9W8QAR9</accession>
<keyword evidence="4" id="KW-1185">Reference proteome</keyword>
<dbReference type="KEGG" id="amus:LMH87_011054"/>
<proteinExistence type="predicted"/>
<evidence type="ECO:0000313" key="3">
    <source>
        <dbReference type="EMBL" id="KAJ4150300.1"/>
    </source>
</evidence>
<feature type="compositionally biased region" description="Basic residues" evidence="2">
    <location>
        <begin position="97"/>
        <end position="111"/>
    </location>
</feature>
<evidence type="ECO:0000313" key="4">
    <source>
        <dbReference type="Proteomes" id="UP001144673"/>
    </source>
</evidence>
<reference evidence="3" key="1">
    <citation type="journal article" date="2023" name="Access Microbiol">
        <title>De-novo genome assembly for Akanthomyces muscarius, a biocontrol agent of insect agricultural pests.</title>
        <authorList>
            <person name="Erdos Z."/>
            <person name="Studholme D.J."/>
            <person name="Raymond B."/>
            <person name="Sharma M."/>
        </authorList>
    </citation>
    <scope>NUCLEOTIDE SEQUENCE</scope>
    <source>
        <strain evidence="3">Ve6</strain>
    </source>
</reference>
<feature type="region of interest" description="Disordered" evidence="2">
    <location>
        <begin position="77"/>
        <end position="120"/>
    </location>
</feature>
<evidence type="ECO:0000256" key="1">
    <source>
        <dbReference type="SAM" id="Coils"/>
    </source>
</evidence>
<dbReference type="GeneID" id="80898213"/>
<dbReference type="AlphaFoldDB" id="A0A9W8QAR9"/>
<feature type="region of interest" description="Disordered" evidence="2">
    <location>
        <begin position="138"/>
        <end position="162"/>
    </location>
</feature>